<comment type="caution">
    <text evidence="1">The sequence shown here is derived from an EMBL/GenBank/DDBJ whole genome shotgun (WGS) entry which is preliminary data.</text>
</comment>
<dbReference type="EMBL" id="BSXS01003519">
    <property type="protein sequence ID" value="GME81455.1"/>
    <property type="molecule type" value="Genomic_DNA"/>
</dbReference>
<keyword evidence="2" id="KW-1185">Reference proteome</keyword>
<proteinExistence type="predicted"/>
<evidence type="ECO:0000313" key="1">
    <source>
        <dbReference type="EMBL" id="GME81455.1"/>
    </source>
</evidence>
<dbReference type="Proteomes" id="UP001165064">
    <property type="component" value="Unassembled WGS sequence"/>
</dbReference>
<evidence type="ECO:0000313" key="2">
    <source>
        <dbReference type="Proteomes" id="UP001165064"/>
    </source>
</evidence>
<protein>
    <submittedName>
        <fullName evidence="1">Unnamed protein product</fullName>
    </submittedName>
</protein>
<name>A0ACB5T5A7_AMBMO</name>
<sequence length="395" mass="45465">MWLVATGITPKSKGTQLTRAKRATLGFKGSPYHTSQDTTYHHHIYPHPHPHLPTCTMFFRNETRPASDFDPDNLPYYNPETDRRVCFITGGNSGIGFYTVLHLYIHGFIIYVGGRSKQKTESAFREIRNQAKIRRGKLTLHQLDQQYLGDLKFVHLDLLDLKSVNNAVVQFKTREKYLNLLIHNAGIMAVPYSKTKDDFEIQLQTNYISPFLITDRLVNLMEHPDVKDPRIVYVSSIGHRFAVLPINLGFDFPYKPNILFTFFRYGHAKTAGIHMAKTIAKRHPTILSVSVHPGFVMNTNLFSHFTRLPFIGTLFWIFFQLFGFFFGVSNEEGSYSTLKCGVSNELNRDEDNGKYFATFGVETTPSRIAEKEQYSLDDWGWTVSELQRRGFQITN</sequence>
<reference evidence="1" key="1">
    <citation type="submission" date="2023-04" db="EMBL/GenBank/DDBJ databases">
        <title>Ambrosiozyma monospora NBRC 10751.</title>
        <authorList>
            <person name="Ichikawa N."/>
            <person name="Sato H."/>
            <person name="Tonouchi N."/>
        </authorList>
    </citation>
    <scope>NUCLEOTIDE SEQUENCE</scope>
    <source>
        <strain evidence="1">NBRC 10751</strain>
    </source>
</reference>
<organism evidence="1 2">
    <name type="scientific">Ambrosiozyma monospora</name>
    <name type="common">Yeast</name>
    <name type="synonym">Endomycopsis monosporus</name>
    <dbReference type="NCBI Taxonomy" id="43982"/>
    <lineage>
        <taxon>Eukaryota</taxon>
        <taxon>Fungi</taxon>
        <taxon>Dikarya</taxon>
        <taxon>Ascomycota</taxon>
        <taxon>Saccharomycotina</taxon>
        <taxon>Pichiomycetes</taxon>
        <taxon>Pichiales</taxon>
        <taxon>Pichiaceae</taxon>
        <taxon>Ambrosiozyma</taxon>
    </lineage>
</organism>
<accession>A0ACB5T5A7</accession>
<gene>
    <name evidence="1" type="ORF">Amon02_000494500</name>
</gene>